<keyword evidence="2" id="KW-1185">Reference proteome</keyword>
<sequence length="69" mass="7156">MLADVFNDVVPTPELEVQAGHLGEYGSEIEIRHPSSELEKYGCGEGGGGAVVEQGVGGLRGGGIERICE</sequence>
<accession>A0ACC0MFL5</accession>
<comment type="caution">
    <text evidence="1">The sequence shown here is derived from an EMBL/GenBank/DDBJ whole genome shotgun (WGS) entry which is preliminary data.</text>
</comment>
<reference evidence="1" key="1">
    <citation type="submission" date="2022-02" db="EMBL/GenBank/DDBJ databases">
        <title>Plant Genome Project.</title>
        <authorList>
            <person name="Zhang R.-G."/>
        </authorList>
    </citation>
    <scope>NUCLEOTIDE SEQUENCE</scope>
    <source>
        <strain evidence="1">AT1</strain>
    </source>
</reference>
<proteinExistence type="predicted"/>
<dbReference type="Proteomes" id="UP001062846">
    <property type="component" value="Chromosome 9"/>
</dbReference>
<evidence type="ECO:0000313" key="1">
    <source>
        <dbReference type="EMBL" id="KAI8539640.1"/>
    </source>
</evidence>
<name>A0ACC0MFL5_RHOML</name>
<organism evidence="1 2">
    <name type="scientific">Rhododendron molle</name>
    <name type="common">Chinese azalea</name>
    <name type="synonym">Azalea mollis</name>
    <dbReference type="NCBI Taxonomy" id="49168"/>
    <lineage>
        <taxon>Eukaryota</taxon>
        <taxon>Viridiplantae</taxon>
        <taxon>Streptophyta</taxon>
        <taxon>Embryophyta</taxon>
        <taxon>Tracheophyta</taxon>
        <taxon>Spermatophyta</taxon>
        <taxon>Magnoliopsida</taxon>
        <taxon>eudicotyledons</taxon>
        <taxon>Gunneridae</taxon>
        <taxon>Pentapetalae</taxon>
        <taxon>asterids</taxon>
        <taxon>Ericales</taxon>
        <taxon>Ericaceae</taxon>
        <taxon>Ericoideae</taxon>
        <taxon>Rhodoreae</taxon>
        <taxon>Rhododendron</taxon>
    </lineage>
</organism>
<evidence type="ECO:0000313" key="2">
    <source>
        <dbReference type="Proteomes" id="UP001062846"/>
    </source>
</evidence>
<protein>
    <submittedName>
        <fullName evidence="1">Uncharacterized protein</fullName>
    </submittedName>
</protein>
<dbReference type="EMBL" id="CM046396">
    <property type="protein sequence ID" value="KAI8539640.1"/>
    <property type="molecule type" value="Genomic_DNA"/>
</dbReference>
<gene>
    <name evidence="1" type="ORF">RHMOL_Rhmol09G0198600</name>
</gene>